<protein>
    <submittedName>
        <fullName evidence="1">Uncharacterized protein</fullName>
    </submittedName>
</protein>
<feature type="non-terminal residue" evidence="1">
    <location>
        <position position="77"/>
    </location>
</feature>
<dbReference type="AlphaFoldDB" id="A0AAE7ZXF1"/>
<sequence>MSLTLSFFNKFKKNSPKVQKSMIEKEFNDRIYTKSTAKREKYTIFMLQNIGLFPLLDSPHTCGYKKKPPELLQVRRL</sequence>
<dbReference type="EMBL" id="QSAI01000035">
    <property type="protein sequence ID" value="RGW45809.1"/>
    <property type="molecule type" value="Genomic_DNA"/>
</dbReference>
<proteinExistence type="predicted"/>
<dbReference type="Proteomes" id="UP000285469">
    <property type="component" value="Unassembled WGS sequence"/>
</dbReference>
<reference evidence="1 2" key="1">
    <citation type="submission" date="2018-08" db="EMBL/GenBank/DDBJ databases">
        <title>A genome reference for cultivated species of the human gut microbiota.</title>
        <authorList>
            <person name="Zou Y."/>
            <person name="Xue W."/>
            <person name="Luo G."/>
        </authorList>
    </citation>
    <scope>NUCLEOTIDE SEQUENCE [LARGE SCALE GENOMIC DNA]</scope>
    <source>
        <strain evidence="1 2">AF12-25</strain>
    </source>
</reference>
<name>A0AAE7ZXF1_PHOVU</name>
<gene>
    <name evidence="1" type="ORF">DWV70_16555</name>
</gene>
<accession>A0AAE7ZXF1</accession>
<comment type="caution">
    <text evidence="1">The sequence shown here is derived from an EMBL/GenBank/DDBJ whole genome shotgun (WGS) entry which is preliminary data.</text>
</comment>
<evidence type="ECO:0000313" key="1">
    <source>
        <dbReference type="EMBL" id="RGW45809.1"/>
    </source>
</evidence>
<organism evidence="1 2">
    <name type="scientific">Phocaeicola vulgatus</name>
    <name type="common">Bacteroides vulgatus</name>
    <dbReference type="NCBI Taxonomy" id="821"/>
    <lineage>
        <taxon>Bacteria</taxon>
        <taxon>Pseudomonadati</taxon>
        <taxon>Bacteroidota</taxon>
        <taxon>Bacteroidia</taxon>
        <taxon>Bacteroidales</taxon>
        <taxon>Bacteroidaceae</taxon>
        <taxon>Phocaeicola</taxon>
    </lineage>
</organism>
<evidence type="ECO:0000313" key="2">
    <source>
        <dbReference type="Proteomes" id="UP000285469"/>
    </source>
</evidence>